<dbReference type="Proteomes" id="UP000298061">
    <property type="component" value="Unassembled WGS sequence"/>
</dbReference>
<dbReference type="STRING" id="135208.A0A4Y9ZTA6"/>
<evidence type="ECO:0000313" key="2">
    <source>
        <dbReference type="EMBL" id="TFY77263.1"/>
    </source>
</evidence>
<reference evidence="2 3" key="1">
    <citation type="submission" date="2019-02" db="EMBL/GenBank/DDBJ databases">
        <title>Genome sequencing of the rare red list fungi Hericium alpestre (H. flagellum).</title>
        <authorList>
            <person name="Buettner E."/>
            <person name="Kellner H."/>
        </authorList>
    </citation>
    <scope>NUCLEOTIDE SEQUENCE [LARGE SCALE GENOMIC DNA]</scope>
    <source>
        <strain evidence="2 3">DSM 108284</strain>
    </source>
</reference>
<evidence type="ECO:0000313" key="3">
    <source>
        <dbReference type="Proteomes" id="UP000298061"/>
    </source>
</evidence>
<accession>A0A4Y9ZTA6</accession>
<keyword evidence="3" id="KW-1185">Reference proteome</keyword>
<dbReference type="EMBL" id="SFCI01000959">
    <property type="protein sequence ID" value="TFY77263.1"/>
    <property type="molecule type" value="Genomic_DNA"/>
</dbReference>
<dbReference type="PANTHER" id="PTHR11439:SF440">
    <property type="entry name" value="INTEGRASE CATALYTIC DOMAIN-CONTAINING PROTEIN"/>
    <property type="match status" value="1"/>
</dbReference>
<proteinExistence type="predicted"/>
<comment type="caution">
    <text evidence="2">The sequence shown here is derived from an EMBL/GenBank/DDBJ whole genome shotgun (WGS) entry which is preliminary data.</text>
</comment>
<sequence length="496" mass="55749">MGVESDDIHFGTVAQQSGSTLIRAVRWVEYALESATHDAEGLDPKTLKEAKSRSDWPMWKEAMEKEMASLKKANTWTTVEKPPGKNVVGCKWVFRIKKNAAGEIEKYKARLVAKGFTQIEGVDYFDTYSPVAKLSNLRAILALAARYGWDIETFDFNSAFLNGTLDDDEEIYMQEPPGYEEGVGNLVKKLLKSIYGLKQAGRKWYDALCRALADLGFQVTKSDPGVFYARVEKHIIILAIHVDDCAMTGSSPKLLKDFKEKLNEQYALTDLGPIHWLLGIKVIRDRAARTISLSQTSYIDAILTSFNFTDAKPLAMPMTPGLALSKDDCPETPADIARMKRVPYREAIGSLMYASVATRPDISFAVSLLSQFLDNPGEAHWEAVKRVFSRIRRLTHAAKEGIWLRHLLGEIFTPFDSPTTLYCDNQAAIKLATTDNFHARTKYIDIRYHFIRYVVDNGTFKIIYCPTEDMTADIFTKALPNVKVKHFASALGLRSA</sequence>
<dbReference type="InterPro" id="IPR013103">
    <property type="entry name" value="RVT_2"/>
</dbReference>
<dbReference type="OrthoDB" id="3344688at2759"/>
<dbReference type="CDD" id="cd09272">
    <property type="entry name" value="RNase_HI_RT_Ty1"/>
    <property type="match status" value="1"/>
</dbReference>
<dbReference type="PANTHER" id="PTHR11439">
    <property type="entry name" value="GAG-POL-RELATED RETROTRANSPOSON"/>
    <property type="match status" value="1"/>
</dbReference>
<dbReference type="AlphaFoldDB" id="A0A4Y9ZTA6"/>
<organism evidence="2 3">
    <name type="scientific">Hericium alpestre</name>
    <dbReference type="NCBI Taxonomy" id="135208"/>
    <lineage>
        <taxon>Eukaryota</taxon>
        <taxon>Fungi</taxon>
        <taxon>Dikarya</taxon>
        <taxon>Basidiomycota</taxon>
        <taxon>Agaricomycotina</taxon>
        <taxon>Agaricomycetes</taxon>
        <taxon>Russulales</taxon>
        <taxon>Hericiaceae</taxon>
        <taxon>Hericium</taxon>
    </lineage>
</organism>
<dbReference type="InterPro" id="IPR043502">
    <property type="entry name" value="DNA/RNA_pol_sf"/>
</dbReference>
<feature type="domain" description="Reverse transcriptase Ty1/copia-type" evidence="1">
    <location>
        <begin position="74"/>
        <end position="319"/>
    </location>
</feature>
<dbReference type="Pfam" id="PF07727">
    <property type="entry name" value="RVT_2"/>
    <property type="match status" value="1"/>
</dbReference>
<protein>
    <recommendedName>
        <fullName evidence="1">Reverse transcriptase Ty1/copia-type domain-containing protein</fullName>
    </recommendedName>
</protein>
<evidence type="ECO:0000259" key="1">
    <source>
        <dbReference type="Pfam" id="PF07727"/>
    </source>
</evidence>
<dbReference type="SUPFAM" id="SSF56672">
    <property type="entry name" value="DNA/RNA polymerases"/>
    <property type="match status" value="1"/>
</dbReference>
<name>A0A4Y9ZTA6_9AGAM</name>
<gene>
    <name evidence="2" type="ORF">EWM64_g6750</name>
</gene>